<dbReference type="Proteomes" id="UP000054047">
    <property type="component" value="Unassembled WGS sequence"/>
</dbReference>
<gene>
    <name evidence="2" type="ORF">ANCDUO_23824</name>
</gene>
<proteinExistence type="predicted"/>
<keyword evidence="3" id="KW-1185">Reference proteome</keyword>
<dbReference type="AlphaFoldDB" id="A0A0C2FC31"/>
<evidence type="ECO:0000313" key="2">
    <source>
        <dbReference type="EMBL" id="KIH46125.1"/>
    </source>
</evidence>
<organism evidence="2 3">
    <name type="scientific">Ancylostoma duodenale</name>
    <dbReference type="NCBI Taxonomy" id="51022"/>
    <lineage>
        <taxon>Eukaryota</taxon>
        <taxon>Metazoa</taxon>
        <taxon>Ecdysozoa</taxon>
        <taxon>Nematoda</taxon>
        <taxon>Chromadorea</taxon>
        <taxon>Rhabditida</taxon>
        <taxon>Rhabditina</taxon>
        <taxon>Rhabditomorpha</taxon>
        <taxon>Strongyloidea</taxon>
        <taxon>Ancylostomatidae</taxon>
        <taxon>Ancylostomatinae</taxon>
        <taxon>Ancylostoma</taxon>
    </lineage>
</organism>
<protein>
    <submittedName>
        <fullName evidence="2">Uncharacterized protein</fullName>
    </submittedName>
</protein>
<name>A0A0C2FC31_9BILA</name>
<feature type="region of interest" description="Disordered" evidence="1">
    <location>
        <begin position="1"/>
        <end position="20"/>
    </location>
</feature>
<accession>A0A0C2FC31</accession>
<evidence type="ECO:0000313" key="3">
    <source>
        <dbReference type="Proteomes" id="UP000054047"/>
    </source>
</evidence>
<sequence>METASSAFEEPFETSSLSSLTWRSTTDVAITTFDLNEGLTCEIRIIVSLDNLEDITQRSLQDSAFLSTREHHRSV</sequence>
<evidence type="ECO:0000256" key="1">
    <source>
        <dbReference type="SAM" id="MobiDB-lite"/>
    </source>
</evidence>
<dbReference type="EMBL" id="KN770067">
    <property type="protein sequence ID" value="KIH46125.1"/>
    <property type="molecule type" value="Genomic_DNA"/>
</dbReference>
<reference evidence="2 3" key="1">
    <citation type="submission" date="2013-12" db="EMBL/GenBank/DDBJ databases">
        <title>Draft genome of the parsitic nematode Ancylostoma duodenale.</title>
        <authorList>
            <person name="Mitreva M."/>
        </authorList>
    </citation>
    <scope>NUCLEOTIDE SEQUENCE [LARGE SCALE GENOMIC DNA]</scope>
    <source>
        <strain evidence="2 3">Zhejiang</strain>
    </source>
</reference>